<keyword evidence="3" id="KW-1185">Reference proteome</keyword>
<sequence>LRERSNDQSSHTVIAEMLDDPEDVRIILEGVTELDELTNVPFAVAVLLALVYALNLSYPLELKYTNKALQKIIMELQGNKLSAKVQTLKTLLPH</sequence>
<reference evidence="2" key="3">
    <citation type="submission" date="2025-09" db="UniProtKB">
        <authorList>
            <consortium name="Ensembl"/>
        </authorList>
    </citation>
    <scope>IDENTIFICATION</scope>
</reference>
<protein>
    <submittedName>
        <fullName evidence="2">Uncharacterized protein</fullName>
    </submittedName>
</protein>
<reference evidence="2" key="2">
    <citation type="submission" date="2025-08" db="UniProtKB">
        <authorList>
            <consortium name="Ensembl"/>
        </authorList>
    </citation>
    <scope>IDENTIFICATION</scope>
</reference>
<proteinExistence type="predicted"/>
<dbReference type="PANTHER" id="PTHR31025">
    <property type="entry name" value="SI:CH211-196P9.1-RELATED"/>
    <property type="match status" value="1"/>
</dbReference>
<evidence type="ECO:0000313" key="3">
    <source>
        <dbReference type="Proteomes" id="UP000265080"/>
    </source>
</evidence>
<keyword evidence="1" id="KW-0472">Membrane</keyword>
<evidence type="ECO:0000256" key="1">
    <source>
        <dbReference type="SAM" id="Phobius"/>
    </source>
</evidence>
<dbReference type="STRING" id="161767.ENSAPEP00000025597"/>
<accession>A0A3P8TRC5</accession>
<dbReference type="Proteomes" id="UP000265080">
    <property type="component" value="Chromosome 19"/>
</dbReference>
<keyword evidence="1" id="KW-0812">Transmembrane</keyword>
<dbReference type="PANTHER" id="PTHR31025:SF27">
    <property type="entry name" value="SI:CH211-193K19.2-RELATED"/>
    <property type="match status" value="1"/>
</dbReference>
<dbReference type="Ensembl" id="ENSAPET00000026271.1">
    <property type="protein sequence ID" value="ENSAPEP00000025597.1"/>
    <property type="gene ID" value="ENSAPEG00000018226.1"/>
</dbReference>
<reference evidence="2 3" key="1">
    <citation type="submission" date="2018-03" db="EMBL/GenBank/DDBJ databases">
        <title>Finding Nemo's genes: A chromosome-scale reference assembly of the genome of the orange clownfish Amphiprion percula.</title>
        <authorList>
            <person name="Lehmann R."/>
        </authorList>
    </citation>
    <scope>NUCLEOTIDE SEQUENCE</scope>
</reference>
<feature type="transmembrane region" description="Helical" evidence="1">
    <location>
        <begin position="40"/>
        <end position="58"/>
    </location>
</feature>
<organism evidence="2 3">
    <name type="scientific">Amphiprion percula</name>
    <name type="common">Orange clownfish</name>
    <name type="synonym">Lutjanus percula</name>
    <dbReference type="NCBI Taxonomy" id="161767"/>
    <lineage>
        <taxon>Eukaryota</taxon>
        <taxon>Metazoa</taxon>
        <taxon>Chordata</taxon>
        <taxon>Craniata</taxon>
        <taxon>Vertebrata</taxon>
        <taxon>Euteleostomi</taxon>
        <taxon>Actinopterygii</taxon>
        <taxon>Neopterygii</taxon>
        <taxon>Teleostei</taxon>
        <taxon>Neoteleostei</taxon>
        <taxon>Acanthomorphata</taxon>
        <taxon>Ovalentaria</taxon>
        <taxon>Pomacentridae</taxon>
        <taxon>Amphiprion</taxon>
    </lineage>
</organism>
<keyword evidence="1" id="KW-1133">Transmembrane helix</keyword>
<evidence type="ECO:0000313" key="2">
    <source>
        <dbReference type="Ensembl" id="ENSAPEP00000025597.1"/>
    </source>
</evidence>
<name>A0A3P8TRC5_AMPPE</name>
<dbReference type="AlphaFoldDB" id="A0A3P8TRC5"/>
<dbReference type="GeneTree" id="ENSGT00950000182912"/>